<organism evidence="2 3">
    <name type="scientific">Populus alba x Populus x berolinensis</name>
    <dbReference type="NCBI Taxonomy" id="444605"/>
    <lineage>
        <taxon>Eukaryota</taxon>
        <taxon>Viridiplantae</taxon>
        <taxon>Streptophyta</taxon>
        <taxon>Embryophyta</taxon>
        <taxon>Tracheophyta</taxon>
        <taxon>Spermatophyta</taxon>
        <taxon>Magnoliopsida</taxon>
        <taxon>eudicotyledons</taxon>
        <taxon>Gunneridae</taxon>
        <taxon>Pentapetalae</taxon>
        <taxon>rosids</taxon>
        <taxon>fabids</taxon>
        <taxon>Malpighiales</taxon>
        <taxon>Salicaceae</taxon>
        <taxon>Saliceae</taxon>
        <taxon>Populus</taxon>
    </lineage>
</organism>
<dbReference type="EMBL" id="JAQIZT010000003">
    <property type="protein sequence ID" value="KAJ7003311.1"/>
    <property type="molecule type" value="Genomic_DNA"/>
</dbReference>
<gene>
    <name evidence="2" type="ORF">NC653_008523</name>
</gene>
<dbReference type="AlphaFoldDB" id="A0AAD6R6X5"/>
<comment type="caution">
    <text evidence="2">The sequence shown here is derived from an EMBL/GenBank/DDBJ whole genome shotgun (WGS) entry which is preliminary data.</text>
</comment>
<evidence type="ECO:0000313" key="2">
    <source>
        <dbReference type="EMBL" id="KAJ7003311.1"/>
    </source>
</evidence>
<feature type="region of interest" description="Disordered" evidence="1">
    <location>
        <begin position="1"/>
        <end position="25"/>
    </location>
</feature>
<accession>A0AAD6R6X5</accession>
<proteinExistence type="predicted"/>
<evidence type="ECO:0000256" key="1">
    <source>
        <dbReference type="SAM" id="MobiDB-lite"/>
    </source>
</evidence>
<evidence type="ECO:0000313" key="3">
    <source>
        <dbReference type="Proteomes" id="UP001164929"/>
    </source>
</evidence>
<sequence length="25" mass="2664">MIAHASSKAHDPYAPKSCLNPINPT</sequence>
<keyword evidence="3" id="KW-1185">Reference proteome</keyword>
<reference evidence="2" key="1">
    <citation type="journal article" date="2023" name="Mol. Ecol. Resour.">
        <title>Chromosome-level genome assembly of a triploid poplar Populus alba 'Berolinensis'.</title>
        <authorList>
            <person name="Chen S."/>
            <person name="Yu Y."/>
            <person name="Wang X."/>
            <person name="Wang S."/>
            <person name="Zhang T."/>
            <person name="Zhou Y."/>
            <person name="He R."/>
            <person name="Meng N."/>
            <person name="Wang Y."/>
            <person name="Liu W."/>
            <person name="Liu Z."/>
            <person name="Liu J."/>
            <person name="Guo Q."/>
            <person name="Huang H."/>
            <person name="Sederoff R.R."/>
            <person name="Wang G."/>
            <person name="Qu G."/>
            <person name="Chen S."/>
        </authorList>
    </citation>
    <scope>NUCLEOTIDE SEQUENCE</scope>
    <source>
        <strain evidence="2">SC-2020</strain>
    </source>
</reference>
<protein>
    <submittedName>
        <fullName evidence="2">Uncharacterized protein</fullName>
    </submittedName>
</protein>
<dbReference type="Proteomes" id="UP001164929">
    <property type="component" value="Chromosome 3"/>
</dbReference>
<name>A0AAD6R6X5_9ROSI</name>